<comment type="similarity">
    <text evidence="1">Belongs to the GDA1/CD39 NTPase family.</text>
</comment>
<name>A0ABD1M6Y6_9FABA</name>
<reference evidence="3 4" key="1">
    <citation type="submission" date="2024-08" db="EMBL/GenBank/DDBJ databases">
        <title>Insights into the chromosomal genome structure of Flemingia macrophylla.</title>
        <authorList>
            <person name="Ding Y."/>
            <person name="Zhao Y."/>
            <person name="Bi W."/>
            <person name="Wu M."/>
            <person name="Zhao G."/>
            <person name="Gong Y."/>
            <person name="Li W."/>
            <person name="Zhang P."/>
        </authorList>
    </citation>
    <scope>NUCLEOTIDE SEQUENCE [LARGE SCALE GENOMIC DNA]</scope>
    <source>
        <strain evidence="3">DYQJB</strain>
        <tissue evidence="3">Leaf</tissue>
    </source>
</reference>
<evidence type="ECO:0000256" key="2">
    <source>
        <dbReference type="ARBA" id="ARBA00022801"/>
    </source>
</evidence>
<accession>A0ABD1M6Y6</accession>
<dbReference type="Pfam" id="PF01150">
    <property type="entry name" value="GDA1_CD39"/>
    <property type="match status" value="1"/>
</dbReference>
<gene>
    <name evidence="3" type="ORF">Fmac_018889</name>
</gene>
<keyword evidence="2" id="KW-0378">Hydrolase</keyword>
<dbReference type="InterPro" id="IPR000407">
    <property type="entry name" value="GDA1_CD39_NTPase"/>
</dbReference>
<dbReference type="GO" id="GO:0016787">
    <property type="term" value="F:hydrolase activity"/>
    <property type="evidence" value="ECO:0007669"/>
    <property type="project" value="UniProtKB-KW"/>
</dbReference>
<comment type="caution">
    <text evidence="3">The sequence shown here is derived from an EMBL/GenBank/DDBJ whole genome shotgun (WGS) entry which is preliminary data.</text>
</comment>
<evidence type="ECO:0000313" key="4">
    <source>
        <dbReference type="Proteomes" id="UP001603857"/>
    </source>
</evidence>
<organism evidence="3 4">
    <name type="scientific">Flemingia macrophylla</name>
    <dbReference type="NCBI Taxonomy" id="520843"/>
    <lineage>
        <taxon>Eukaryota</taxon>
        <taxon>Viridiplantae</taxon>
        <taxon>Streptophyta</taxon>
        <taxon>Embryophyta</taxon>
        <taxon>Tracheophyta</taxon>
        <taxon>Spermatophyta</taxon>
        <taxon>Magnoliopsida</taxon>
        <taxon>eudicotyledons</taxon>
        <taxon>Gunneridae</taxon>
        <taxon>Pentapetalae</taxon>
        <taxon>rosids</taxon>
        <taxon>fabids</taxon>
        <taxon>Fabales</taxon>
        <taxon>Fabaceae</taxon>
        <taxon>Papilionoideae</taxon>
        <taxon>50 kb inversion clade</taxon>
        <taxon>NPAAA clade</taxon>
        <taxon>indigoferoid/millettioid clade</taxon>
        <taxon>Phaseoleae</taxon>
        <taxon>Flemingia</taxon>
    </lineage>
</organism>
<dbReference type="EMBL" id="JBGMDY010000006">
    <property type="protein sequence ID" value="KAL2331308.1"/>
    <property type="molecule type" value="Genomic_DNA"/>
</dbReference>
<dbReference type="Proteomes" id="UP001603857">
    <property type="component" value="Unassembled WGS sequence"/>
</dbReference>
<proteinExistence type="inferred from homology"/>
<sequence>MHRHAHPRLQVPLRPPALVRDKGLAFVLVNPGLSAFDEDPDATDESLSELVEFGKERIPRGN</sequence>
<evidence type="ECO:0000313" key="3">
    <source>
        <dbReference type="EMBL" id="KAL2331308.1"/>
    </source>
</evidence>
<protein>
    <submittedName>
        <fullName evidence="3">Uncharacterized protein</fullName>
    </submittedName>
</protein>
<keyword evidence="4" id="KW-1185">Reference proteome</keyword>
<evidence type="ECO:0000256" key="1">
    <source>
        <dbReference type="ARBA" id="ARBA00009283"/>
    </source>
</evidence>
<dbReference type="AlphaFoldDB" id="A0ABD1M6Y6"/>